<feature type="compositionally biased region" description="Polar residues" evidence="1">
    <location>
        <begin position="123"/>
        <end position="151"/>
    </location>
</feature>
<keyword evidence="3" id="KW-1185">Reference proteome</keyword>
<proteinExistence type="predicted"/>
<accession>A0A553NDX5</accession>
<evidence type="ECO:0000313" key="2">
    <source>
        <dbReference type="EMBL" id="TRY63652.1"/>
    </source>
</evidence>
<protein>
    <submittedName>
        <fullName evidence="2">Uncharacterized protein</fullName>
    </submittedName>
</protein>
<name>A0A553NDX5_TIGCA</name>
<feature type="region of interest" description="Disordered" evidence="1">
    <location>
        <begin position="120"/>
        <end position="151"/>
    </location>
</feature>
<reference evidence="2 3" key="1">
    <citation type="journal article" date="2018" name="Nat. Ecol. Evol.">
        <title>Genomic signatures of mitonuclear coevolution across populations of Tigriopus californicus.</title>
        <authorList>
            <person name="Barreto F.S."/>
            <person name="Watson E.T."/>
            <person name="Lima T.G."/>
            <person name="Willett C.S."/>
            <person name="Edmands S."/>
            <person name="Li W."/>
            <person name="Burton R.S."/>
        </authorList>
    </citation>
    <scope>NUCLEOTIDE SEQUENCE [LARGE SCALE GENOMIC DNA]</scope>
    <source>
        <strain evidence="2 3">San Diego</strain>
    </source>
</reference>
<comment type="caution">
    <text evidence="2">The sequence shown here is derived from an EMBL/GenBank/DDBJ whole genome shotgun (WGS) entry which is preliminary data.</text>
</comment>
<organism evidence="2 3">
    <name type="scientific">Tigriopus californicus</name>
    <name type="common">Marine copepod</name>
    <dbReference type="NCBI Taxonomy" id="6832"/>
    <lineage>
        <taxon>Eukaryota</taxon>
        <taxon>Metazoa</taxon>
        <taxon>Ecdysozoa</taxon>
        <taxon>Arthropoda</taxon>
        <taxon>Crustacea</taxon>
        <taxon>Multicrustacea</taxon>
        <taxon>Hexanauplia</taxon>
        <taxon>Copepoda</taxon>
        <taxon>Harpacticoida</taxon>
        <taxon>Harpacticidae</taxon>
        <taxon>Tigriopus</taxon>
    </lineage>
</organism>
<dbReference type="EMBL" id="VCGU01000458">
    <property type="protein sequence ID" value="TRY63652.1"/>
    <property type="molecule type" value="Genomic_DNA"/>
</dbReference>
<dbReference type="AlphaFoldDB" id="A0A553NDX5"/>
<sequence>MLEKSGDLIPVKPEAVFIPWTKRKSQVLNYLHRGIVYFETHVYDTNVGDISPLSAYFNPERWTVNDLNHKFGIQPQNSEPCPDVTESNVEVLNPKTGQKLEVRSLCPRLLIYPLKYEDERRQPLSSPEPGSSCSTGERGSSPNDPTTSFRRSSNEALNQFMDLDDGFSLFKTEISQEKPANVLASNDPSSGFASALSNMANHLQSYSLFVDEPLTSKAPTTALCFHSAMDYGIDWSTGDEPSEPLSSPETSLAKFEASLYQFSDFDYDRLMYVQETLV</sequence>
<evidence type="ECO:0000313" key="3">
    <source>
        <dbReference type="Proteomes" id="UP000318571"/>
    </source>
</evidence>
<evidence type="ECO:0000256" key="1">
    <source>
        <dbReference type="SAM" id="MobiDB-lite"/>
    </source>
</evidence>
<dbReference type="Proteomes" id="UP000318571">
    <property type="component" value="Chromosome 10"/>
</dbReference>
<gene>
    <name evidence="2" type="ORF">TCAL_11410</name>
</gene>